<proteinExistence type="predicted"/>
<name>A0A0P0ZAT2_9HYPH</name>
<accession>A0A0P0ZAT2</accession>
<sequence length="75" mass="8554">MMRTQKIIPSLHPRLRTLAEYKARIEARIAAEMKRPLPDSIYLRSLKRLRLQAKDEAIAITKRLSSDGPSRPSAA</sequence>
<dbReference type="RefSeq" id="WP_007065568.1">
    <property type="nucleotide sequence ID" value="NZ_BBWO01000017.1"/>
</dbReference>
<evidence type="ECO:0008006" key="2">
    <source>
        <dbReference type="Google" id="ProtNLM"/>
    </source>
</evidence>
<evidence type="ECO:0000313" key="1">
    <source>
        <dbReference type="EMBL" id="BAT31038.1"/>
    </source>
</evidence>
<reference evidence="1" key="1">
    <citation type="journal article" date="2015" name="Proc. Natl. Acad. Sci. U.S.A.">
        <title>Bacterial clade with the ribosomal RNA operon on a small plasmid rather than the chromosome.</title>
        <authorList>
            <person name="Anda M."/>
            <person name="Ohtsubo Y."/>
            <person name="Okubo T."/>
            <person name="Sugawara M."/>
            <person name="Nagata Y."/>
            <person name="Tsuda M."/>
            <person name="Minamisawa K."/>
            <person name="Mitsui H."/>
        </authorList>
    </citation>
    <scope>NUCLEOTIDE SEQUENCE</scope>
    <source>
        <strain evidence="1">DSM 15513</strain>
    </source>
</reference>
<organism evidence="1">
    <name type="scientific">Fulvimarina pelagi</name>
    <dbReference type="NCBI Taxonomy" id="217511"/>
    <lineage>
        <taxon>Bacteria</taxon>
        <taxon>Pseudomonadati</taxon>
        <taxon>Pseudomonadota</taxon>
        <taxon>Alphaproteobacteria</taxon>
        <taxon>Hyphomicrobiales</taxon>
        <taxon>Aurantimonadaceae</taxon>
        <taxon>Fulvimarina</taxon>
    </lineage>
</organism>
<protein>
    <recommendedName>
        <fullName evidence="2">DUF465 domain-containing protein</fullName>
    </recommendedName>
</protein>
<dbReference type="AlphaFoldDB" id="A0A0P0ZAT2"/>
<dbReference type="EMBL" id="LC066397">
    <property type="protein sequence ID" value="BAT31038.1"/>
    <property type="molecule type" value="Genomic_DNA"/>
</dbReference>